<dbReference type="RefSeq" id="WP_238182536.1">
    <property type="nucleotide sequence ID" value="NZ_BPRB01000108.1"/>
</dbReference>
<dbReference type="EMBL" id="BPRB01000108">
    <property type="protein sequence ID" value="GJE59989.1"/>
    <property type="molecule type" value="Genomic_DNA"/>
</dbReference>
<organism evidence="2 3">
    <name type="scientific">Methylobacterium trifolii</name>
    <dbReference type="NCBI Taxonomy" id="1003092"/>
    <lineage>
        <taxon>Bacteria</taxon>
        <taxon>Pseudomonadati</taxon>
        <taxon>Pseudomonadota</taxon>
        <taxon>Alphaproteobacteria</taxon>
        <taxon>Hyphomicrobiales</taxon>
        <taxon>Methylobacteriaceae</taxon>
        <taxon>Methylobacterium</taxon>
    </lineage>
</organism>
<sequence length="178" mass="19460">MKRRSARPFVVEIKHTHTSRPSQNQSAGPARPGKPLWPTLPPEETEQPADAAWYVPEARPSPDVQPVPSQPEAPARRILQSLLPMFVPGEPEPGDEAAASPEPPVARRVGRPRKAAAPAPAPIPAHAAEPDAPVLRATPAVQPAVERTTSTKPVPARRRQDELGPGQRWKKRLNRYCR</sequence>
<evidence type="ECO:0000313" key="3">
    <source>
        <dbReference type="Proteomes" id="UP001055057"/>
    </source>
</evidence>
<feature type="compositionally biased region" description="Low complexity" evidence="1">
    <location>
        <begin position="124"/>
        <end position="133"/>
    </location>
</feature>
<proteinExistence type="predicted"/>
<feature type="region of interest" description="Disordered" evidence="1">
    <location>
        <begin position="1"/>
        <end position="48"/>
    </location>
</feature>
<protein>
    <submittedName>
        <fullName evidence="2">Uncharacterized protein</fullName>
    </submittedName>
</protein>
<keyword evidence="3" id="KW-1185">Reference proteome</keyword>
<reference evidence="2" key="2">
    <citation type="submission" date="2021-08" db="EMBL/GenBank/DDBJ databases">
        <authorList>
            <person name="Tani A."/>
            <person name="Ola A."/>
            <person name="Ogura Y."/>
            <person name="Katsura K."/>
            <person name="Hayashi T."/>
        </authorList>
    </citation>
    <scope>NUCLEOTIDE SEQUENCE</scope>
    <source>
        <strain evidence="2">DSM 23632</strain>
    </source>
</reference>
<comment type="caution">
    <text evidence="2">The sequence shown here is derived from an EMBL/GenBank/DDBJ whole genome shotgun (WGS) entry which is preliminary data.</text>
</comment>
<name>A0ABQ4TZJ7_9HYPH</name>
<evidence type="ECO:0000256" key="1">
    <source>
        <dbReference type="SAM" id="MobiDB-lite"/>
    </source>
</evidence>
<feature type="compositionally biased region" description="Basic residues" evidence="1">
    <location>
        <begin position="168"/>
        <end position="178"/>
    </location>
</feature>
<feature type="region of interest" description="Disordered" evidence="1">
    <location>
        <begin position="85"/>
        <end position="178"/>
    </location>
</feature>
<evidence type="ECO:0000313" key="2">
    <source>
        <dbReference type="EMBL" id="GJE59989.1"/>
    </source>
</evidence>
<dbReference type="Proteomes" id="UP001055057">
    <property type="component" value="Unassembled WGS sequence"/>
</dbReference>
<accession>A0ABQ4TZJ7</accession>
<reference evidence="2" key="1">
    <citation type="journal article" date="2021" name="Front. Microbiol.">
        <title>Comprehensive Comparative Genomics and Phenotyping of Methylobacterium Species.</title>
        <authorList>
            <person name="Alessa O."/>
            <person name="Ogura Y."/>
            <person name="Fujitani Y."/>
            <person name="Takami H."/>
            <person name="Hayashi T."/>
            <person name="Sahin N."/>
            <person name="Tani A."/>
        </authorList>
    </citation>
    <scope>NUCLEOTIDE SEQUENCE</scope>
    <source>
        <strain evidence="2">DSM 23632</strain>
    </source>
</reference>
<gene>
    <name evidence="2" type="ORF">MPOCJGCO_2098</name>
</gene>